<name>A0A6I4V0R8_9SPHN</name>
<dbReference type="PANTHER" id="PTHR43433:SF5">
    <property type="entry name" value="AB HYDROLASE-1 DOMAIN-CONTAINING PROTEIN"/>
    <property type="match status" value="1"/>
</dbReference>
<dbReference type="PRINTS" id="PR00111">
    <property type="entry name" value="ABHYDROLASE"/>
</dbReference>
<dbReference type="InterPro" id="IPR050471">
    <property type="entry name" value="AB_hydrolase"/>
</dbReference>
<dbReference type="InterPro" id="IPR029058">
    <property type="entry name" value="AB_hydrolase_fold"/>
</dbReference>
<keyword evidence="3" id="KW-1185">Reference proteome</keyword>
<comment type="caution">
    <text evidence="2">The sequence shown here is derived from an EMBL/GenBank/DDBJ whole genome shotgun (WGS) entry which is preliminary data.</text>
</comment>
<dbReference type="GO" id="GO:0046503">
    <property type="term" value="P:glycerolipid catabolic process"/>
    <property type="evidence" value="ECO:0007669"/>
    <property type="project" value="TreeGrafter"/>
</dbReference>
<accession>A0A6I4V0R8</accession>
<dbReference type="AlphaFoldDB" id="A0A6I4V0R8"/>
<evidence type="ECO:0000313" key="3">
    <source>
        <dbReference type="Proteomes" id="UP000471435"/>
    </source>
</evidence>
<dbReference type="PANTHER" id="PTHR43433">
    <property type="entry name" value="HYDROLASE, ALPHA/BETA FOLD FAMILY PROTEIN"/>
    <property type="match status" value="1"/>
</dbReference>
<keyword evidence="2" id="KW-0378">Hydrolase</keyword>
<dbReference type="InterPro" id="IPR000073">
    <property type="entry name" value="AB_hydrolase_1"/>
</dbReference>
<dbReference type="SUPFAM" id="SSF53474">
    <property type="entry name" value="alpha/beta-Hydrolases"/>
    <property type="match status" value="1"/>
</dbReference>
<gene>
    <name evidence="2" type="ORF">GRI43_03300</name>
</gene>
<dbReference type="EMBL" id="WTYP01000001">
    <property type="protein sequence ID" value="MXP46420.1"/>
    <property type="molecule type" value="Genomic_DNA"/>
</dbReference>
<organism evidence="2 3">
    <name type="scientific">Pontixanthobacter luteolus</name>
    <dbReference type="NCBI Taxonomy" id="295089"/>
    <lineage>
        <taxon>Bacteria</taxon>
        <taxon>Pseudomonadati</taxon>
        <taxon>Pseudomonadota</taxon>
        <taxon>Alphaproteobacteria</taxon>
        <taxon>Sphingomonadales</taxon>
        <taxon>Erythrobacteraceae</taxon>
        <taxon>Pontixanthobacter</taxon>
    </lineage>
</organism>
<dbReference type="GO" id="GO:0004806">
    <property type="term" value="F:triacylglycerol lipase activity"/>
    <property type="evidence" value="ECO:0007669"/>
    <property type="project" value="TreeGrafter"/>
</dbReference>
<feature type="domain" description="AB hydrolase-1" evidence="1">
    <location>
        <begin position="23"/>
        <end position="251"/>
    </location>
</feature>
<dbReference type="Pfam" id="PF00561">
    <property type="entry name" value="Abhydrolase_1"/>
    <property type="match status" value="1"/>
</dbReference>
<reference evidence="2 3" key="1">
    <citation type="submission" date="2019-12" db="EMBL/GenBank/DDBJ databases">
        <title>Genomic-based taxomic classification of the family Erythrobacteraceae.</title>
        <authorList>
            <person name="Xu L."/>
        </authorList>
    </citation>
    <scope>NUCLEOTIDE SEQUENCE [LARGE SCALE GENOMIC DNA]</scope>
    <source>
        <strain evidence="2 3">SW-109</strain>
    </source>
</reference>
<evidence type="ECO:0000259" key="1">
    <source>
        <dbReference type="Pfam" id="PF00561"/>
    </source>
</evidence>
<proteinExistence type="predicted"/>
<sequence length="275" mass="29925">MESVGGRKLRVARWNLDKPSDHPPILFFNGIGANIEAVAPLAEAMSDRGFIMFDMPGVGGSPDPVIPYNTITMAWTATQLLDRYNLDVVDVMGISWGGGMAQHFAIQHPGRTRRLILVATSAGMLMVPGNPAALTKMANPRRYVDADYMAKHFKTLYGGALGNELGVDEGKNEHIDRLSPPSPRGYMYQLLAMIGWTSAPALPFMRKETLILMGDDDQIVPLINGKFLKSLIPNSELVVMAGGGHLFLLSHKEESVIEIKNFLDAPHGDDLSAAA</sequence>
<dbReference type="OrthoDB" id="7616518at2"/>
<dbReference type="Proteomes" id="UP000471435">
    <property type="component" value="Unassembled WGS sequence"/>
</dbReference>
<protein>
    <submittedName>
        <fullName evidence="2">Alpha/beta fold hydrolase</fullName>
    </submittedName>
</protein>
<dbReference type="Gene3D" id="3.40.50.1820">
    <property type="entry name" value="alpha/beta hydrolase"/>
    <property type="match status" value="1"/>
</dbReference>
<evidence type="ECO:0000313" key="2">
    <source>
        <dbReference type="EMBL" id="MXP46420.1"/>
    </source>
</evidence>